<evidence type="ECO:0008006" key="2">
    <source>
        <dbReference type="Google" id="ProtNLM"/>
    </source>
</evidence>
<organism evidence="1">
    <name type="scientific">viral metagenome</name>
    <dbReference type="NCBI Taxonomy" id="1070528"/>
    <lineage>
        <taxon>unclassified sequences</taxon>
        <taxon>metagenomes</taxon>
        <taxon>organismal metagenomes</taxon>
    </lineage>
</organism>
<dbReference type="EMBL" id="MN739423">
    <property type="protein sequence ID" value="QHT04112.1"/>
    <property type="molecule type" value="Genomic_DNA"/>
</dbReference>
<dbReference type="AlphaFoldDB" id="A0A6C0CIW4"/>
<accession>A0A6C0CIW4</accession>
<sequence length="87" mass="10632">MNFIYLVLIINNRYVRWEEIKEDATFKDIFFLLKEKYKIEKCIIEVDELVINRSTNDKLIDFCEKKKDLTLKIMSKDKNYKLSKNVF</sequence>
<evidence type="ECO:0000313" key="1">
    <source>
        <dbReference type="EMBL" id="QHT04112.1"/>
    </source>
</evidence>
<proteinExistence type="predicted"/>
<protein>
    <recommendedName>
        <fullName evidence="2">Ubiquitin-like domain-containing protein</fullName>
    </recommendedName>
</protein>
<name>A0A6C0CIW4_9ZZZZ</name>
<reference evidence="1" key="1">
    <citation type="journal article" date="2020" name="Nature">
        <title>Giant virus diversity and host interactions through global metagenomics.</title>
        <authorList>
            <person name="Schulz F."/>
            <person name="Roux S."/>
            <person name="Paez-Espino D."/>
            <person name="Jungbluth S."/>
            <person name="Walsh D.A."/>
            <person name="Denef V.J."/>
            <person name="McMahon K.D."/>
            <person name="Konstantinidis K.T."/>
            <person name="Eloe-Fadrosh E.A."/>
            <person name="Kyrpides N.C."/>
            <person name="Woyke T."/>
        </authorList>
    </citation>
    <scope>NUCLEOTIDE SEQUENCE</scope>
    <source>
        <strain evidence="1">GVMAG-M-3300021185-45</strain>
    </source>
</reference>